<dbReference type="PROSITE" id="PS50887">
    <property type="entry name" value="GGDEF"/>
    <property type="match status" value="1"/>
</dbReference>
<dbReference type="InterPro" id="IPR000160">
    <property type="entry name" value="GGDEF_dom"/>
</dbReference>
<keyword evidence="2" id="KW-1185">Reference proteome</keyword>
<dbReference type="Gene3D" id="3.30.70.270">
    <property type="match status" value="1"/>
</dbReference>
<evidence type="ECO:0000313" key="2">
    <source>
        <dbReference type="Proteomes" id="UP000179145"/>
    </source>
</evidence>
<dbReference type="eggNOG" id="COG2199">
    <property type="taxonomic scope" value="Bacteria"/>
</dbReference>
<dbReference type="EMBL" id="CP014674">
    <property type="protein sequence ID" value="AOX16330.1"/>
    <property type="molecule type" value="Genomic_DNA"/>
</dbReference>
<protein>
    <submittedName>
        <fullName evidence="1">Uncharacterized protein</fullName>
    </submittedName>
</protein>
<dbReference type="InterPro" id="IPR050706">
    <property type="entry name" value="Cyclic-di-GMP_PDE-like"/>
</dbReference>
<dbReference type="InterPro" id="IPR029787">
    <property type="entry name" value="Nucleotide_cyclase"/>
</dbReference>
<dbReference type="SUPFAM" id="SSF55073">
    <property type="entry name" value="Nucleotide cyclase"/>
    <property type="match status" value="1"/>
</dbReference>
<dbReference type="Proteomes" id="UP000179145">
    <property type="component" value="Chromosome"/>
</dbReference>
<dbReference type="GO" id="GO:0071111">
    <property type="term" value="F:cyclic-guanylate-specific phosphodiesterase activity"/>
    <property type="evidence" value="ECO:0007669"/>
    <property type="project" value="InterPro"/>
</dbReference>
<dbReference type="InterPro" id="IPR043128">
    <property type="entry name" value="Rev_trsase/Diguanyl_cyclase"/>
</dbReference>
<dbReference type="SMART" id="SM00267">
    <property type="entry name" value="GGDEF"/>
    <property type="match status" value="1"/>
</dbReference>
<sequence>MIHVPHALPDHAYPSLSPEALSLLTRLLKNLERWRDFTRLSLDLLFETDADGKLTSITPLSWADPQVENLLGQDASSLWSQGNKEKFEPNQTYTREFVSKHLKLTAFPLRDPGGKLLGSKGGLVKLSKDTENPNSRLYSEKIPLILDRILQILRTEAPPRKGIQSAFDVICQELDVLGGTLLESGFVSNRTQDEEAKWKTIHQNGKIHHDFILPDADYIEGDEQKTGQTGQTAWSWNCFSVRISGHIAFNLHRSFHHPFSREEQQFLEMCGHSFSMLLAIDEDYRRLLQDAPYDLSTHLLTWEGFRQEVQRRLSRLDREQLPGTVMMIKVEGIARLSTSKHALARDEALRQIATMLRDAVRPTDLIGRINADTFVLWMNGGDRFVAAERAELLFTHGAPVILDKPMHFPVRIGLVTREPETTEPLDVFLERASLALREAHRDGVGWRFSHDAP</sequence>
<dbReference type="KEGG" id="kba:A0U89_03430"/>
<dbReference type="AlphaFoldDB" id="A0A1D8URS8"/>
<accession>A0A1D8URS8</accession>
<proteinExistence type="predicted"/>
<dbReference type="STRING" id="153496.A0U89_03430"/>
<name>A0A1D8URS8_9PROT</name>
<gene>
    <name evidence="1" type="ORF">A0U89_03430</name>
</gene>
<dbReference type="Pfam" id="PF00990">
    <property type="entry name" value="GGDEF"/>
    <property type="match status" value="1"/>
</dbReference>
<dbReference type="PANTHER" id="PTHR33121:SF71">
    <property type="entry name" value="OXYGEN SENSOR PROTEIN DOSP"/>
    <property type="match status" value="1"/>
</dbReference>
<dbReference type="PANTHER" id="PTHR33121">
    <property type="entry name" value="CYCLIC DI-GMP PHOSPHODIESTERASE PDEF"/>
    <property type="match status" value="1"/>
</dbReference>
<reference evidence="1 2" key="1">
    <citation type="journal article" date="2016" name="Microb. Cell Fact.">
        <title>Dissection of exopolysaccharide biosynthesis in Kozakia baliensis.</title>
        <authorList>
            <person name="Brandt J.U."/>
            <person name="Jakob F."/>
            <person name="Behr J."/>
            <person name="Geissler A.J."/>
            <person name="Vogel R.F."/>
        </authorList>
    </citation>
    <scope>NUCLEOTIDE SEQUENCE [LARGE SCALE GENOMIC DNA]</scope>
    <source>
        <strain evidence="1 2">DSM 14400</strain>
    </source>
</reference>
<organism evidence="1 2">
    <name type="scientific">Kozakia baliensis</name>
    <dbReference type="NCBI Taxonomy" id="153496"/>
    <lineage>
        <taxon>Bacteria</taxon>
        <taxon>Pseudomonadati</taxon>
        <taxon>Pseudomonadota</taxon>
        <taxon>Alphaproteobacteria</taxon>
        <taxon>Acetobacterales</taxon>
        <taxon>Acetobacteraceae</taxon>
        <taxon>Kozakia</taxon>
    </lineage>
</organism>
<evidence type="ECO:0000313" key="1">
    <source>
        <dbReference type="EMBL" id="AOX16330.1"/>
    </source>
</evidence>